<comment type="catalytic activity">
    <reaction evidence="2">
        <text>(6R)-NADPHX = (6S)-NADPHX</text>
        <dbReference type="Rhea" id="RHEA:32227"/>
        <dbReference type="ChEBI" id="CHEBI:64076"/>
        <dbReference type="ChEBI" id="CHEBI:64077"/>
        <dbReference type="EC" id="5.1.99.6"/>
    </reaction>
</comment>
<keyword evidence="5" id="KW-0547">Nucleotide-binding</keyword>
<feature type="non-terminal residue" evidence="11">
    <location>
        <position position="101"/>
    </location>
</feature>
<dbReference type="PANTHER" id="PTHR13232:SF10">
    <property type="entry name" value="NAD(P)H-HYDRATE EPIMERASE"/>
    <property type="match status" value="1"/>
</dbReference>
<evidence type="ECO:0000313" key="11">
    <source>
        <dbReference type="EMBL" id="KIN08065.1"/>
    </source>
</evidence>
<keyword evidence="7" id="KW-0630">Potassium</keyword>
<sequence>GPGNNGGDGLVAARHLWHYGYKPTIYYPKQSKNELYQRLATQLKNLNVPFADDFHSAIKESDHIVDAIFGFSFTGEVREPFPAVIKALEETKLPVTSVDAP</sequence>
<dbReference type="Pfam" id="PF03853">
    <property type="entry name" value="YjeF_N"/>
    <property type="match status" value="1"/>
</dbReference>
<organism evidence="11 12">
    <name type="scientific">Oidiodendron maius (strain Zn)</name>
    <dbReference type="NCBI Taxonomy" id="913774"/>
    <lineage>
        <taxon>Eukaryota</taxon>
        <taxon>Fungi</taxon>
        <taxon>Dikarya</taxon>
        <taxon>Ascomycota</taxon>
        <taxon>Pezizomycotina</taxon>
        <taxon>Leotiomycetes</taxon>
        <taxon>Leotiomycetes incertae sedis</taxon>
        <taxon>Myxotrichaceae</taxon>
        <taxon>Oidiodendron</taxon>
    </lineage>
</organism>
<keyword evidence="4" id="KW-0479">Metal-binding</keyword>
<dbReference type="PANTHER" id="PTHR13232">
    <property type="entry name" value="NAD(P)H-HYDRATE EPIMERASE"/>
    <property type="match status" value="1"/>
</dbReference>
<evidence type="ECO:0000256" key="2">
    <source>
        <dbReference type="ARBA" id="ARBA00000909"/>
    </source>
</evidence>
<evidence type="ECO:0000256" key="5">
    <source>
        <dbReference type="ARBA" id="ARBA00022741"/>
    </source>
</evidence>
<evidence type="ECO:0000259" key="10">
    <source>
        <dbReference type="PROSITE" id="PS51385"/>
    </source>
</evidence>
<gene>
    <name evidence="11" type="ORF">OIDMADRAFT_140535</name>
</gene>
<proteinExistence type="predicted"/>
<dbReference type="AlphaFoldDB" id="A0A0C3HYZ4"/>
<dbReference type="HOGENOM" id="CLU_2298375_0_0_1"/>
<keyword evidence="9" id="KW-0413">Isomerase</keyword>
<dbReference type="Gene3D" id="3.40.50.10260">
    <property type="entry name" value="YjeF N-terminal domain"/>
    <property type="match status" value="1"/>
</dbReference>
<accession>A0A0C3HYZ4</accession>
<reference evidence="12" key="2">
    <citation type="submission" date="2015-01" db="EMBL/GenBank/DDBJ databases">
        <title>Evolutionary Origins and Diversification of the Mycorrhizal Mutualists.</title>
        <authorList>
            <consortium name="DOE Joint Genome Institute"/>
            <consortium name="Mycorrhizal Genomics Consortium"/>
            <person name="Kohler A."/>
            <person name="Kuo A."/>
            <person name="Nagy L.G."/>
            <person name="Floudas D."/>
            <person name="Copeland A."/>
            <person name="Barry K.W."/>
            <person name="Cichocki N."/>
            <person name="Veneault-Fourrey C."/>
            <person name="LaButti K."/>
            <person name="Lindquist E.A."/>
            <person name="Lipzen A."/>
            <person name="Lundell T."/>
            <person name="Morin E."/>
            <person name="Murat C."/>
            <person name="Riley R."/>
            <person name="Ohm R."/>
            <person name="Sun H."/>
            <person name="Tunlid A."/>
            <person name="Henrissat B."/>
            <person name="Grigoriev I.V."/>
            <person name="Hibbett D.S."/>
            <person name="Martin F."/>
        </authorList>
    </citation>
    <scope>NUCLEOTIDE SEQUENCE [LARGE SCALE GENOMIC DNA]</scope>
    <source>
        <strain evidence="12">Zn</strain>
    </source>
</reference>
<dbReference type="GO" id="GO:0000166">
    <property type="term" value="F:nucleotide binding"/>
    <property type="evidence" value="ECO:0007669"/>
    <property type="project" value="UniProtKB-KW"/>
</dbReference>
<evidence type="ECO:0000313" key="12">
    <source>
        <dbReference type="Proteomes" id="UP000054321"/>
    </source>
</evidence>
<evidence type="ECO:0000256" key="8">
    <source>
        <dbReference type="ARBA" id="ARBA00023027"/>
    </source>
</evidence>
<dbReference type="GO" id="GO:0052856">
    <property type="term" value="F:NAD(P)HX epimerase activity"/>
    <property type="evidence" value="ECO:0007669"/>
    <property type="project" value="UniProtKB-EC"/>
</dbReference>
<evidence type="ECO:0000256" key="1">
    <source>
        <dbReference type="ARBA" id="ARBA00000013"/>
    </source>
</evidence>
<dbReference type="Proteomes" id="UP000054321">
    <property type="component" value="Unassembled WGS sequence"/>
</dbReference>
<evidence type="ECO:0000256" key="9">
    <source>
        <dbReference type="ARBA" id="ARBA00023235"/>
    </source>
</evidence>
<keyword evidence="6" id="KW-0521">NADP</keyword>
<evidence type="ECO:0000256" key="3">
    <source>
        <dbReference type="ARBA" id="ARBA00012228"/>
    </source>
</evidence>
<evidence type="ECO:0000256" key="4">
    <source>
        <dbReference type="ARBA" id="ARBA00022723"/>
    </source>
</evidence>
<feature type="non-terminal residue" evidence="11">
    <location>
        <position position="1"/>
    </location>
</feature>
<keyword evidence="12" id="KW-1185">Reference proteome</keyword>
<feature type="domain" description="YjeF N-terminal" evidence="10">
    <location>
        <begin position="1"/>
        <end position="101"/>
    </location>
</feature>
<name>A0A0C3HYZ4_OIDMZ</name>
<dbReference type="PROSITE" id="PS51385">
    <property type="entry name" value="YJEF_N"/>
    <property type="match status" value="1"/>
</dbReference>
<evidence type="ECO:0000256" key="6">
    <source>
        <dbReference type="ARBA" id="ARBA00022857"/>
    </source>
</evidence>
<dbReference type="EMBL" id="KN832870">
    <property type="protein sequence ID" value="KIN08065.1"/>
    <property type="molecule type" value="Genomic_DNA"/>
</dbReference>
<dbReference type="GO" id="GO:0046872">
    <property type="term" value="F:metal ion binding"/>
    <property type="evidence" value="ECO:0007669"/>
    <property type="project" value="UniProtKB-KW"/>
</dbReference>
<dbReference type="EC" id="5.1.99.6" evidence="3"/>
<dbReference type="OrthoDB" id="10064708at2759"/>
<reference evidence="11 12" key="1">
    <citation type="submission" date="2014-04" db="EMBL/GenBank/DDBJ databases">
        <authorList>
            <consortium name="DOE Joint Genome Institute"/>
            <person name="Kuo A."/>
            <person name="Martino E."/>
            <person name="Perotto S."/>
            <person name="Kohler A."/>
            <person name="Nagy L.G."/>
            <person name="Floudas D."/>
            <person name="Copeland A."/>
            <person name="Barry K.W."/>
            <person name="Cichocki N."/>
            <person name="Veneault-Fourrey C."/>
            <person name="LaButti K."/>
            <person name="Lindquist E.A."/>
            <person name="Lipzen A."/>
            <person name="Lundell T."/>
            <person name="Morin E."/>
            <person name="Murat C."/>
            <person name="Sun H."/>
            <person name="Tunlid A."/>
            <person name="Henrissat B."/>
            <person name="Grigoriev I.V."/>
            <person name="Hibbett D.S."/>
            <person name="Martin F."/>
            <person name="Nordberg H.P."/>
            <person name="Cantor M.N."/>
            <person name="Hua S.X."/>
        </authorList>
    </citation>
    <scope>NUCLEOTIDE SEQUENCE [LARGE SCALE GENOMIC DNA]</scope>
    <source>
        <strain evidence="11 12">Zn</strain>
    </source>
</reference>
<comment type="catalytic activity">
    <reaction evidence="1">
        <text>(6R)-NADHX = (6S)-NADHX</text>
        <dbReference type="Rhea" id="RHEA:32215"/>
        <dbReference type="ChEBI" id="CHEBI:64074"/>
        <dbReference type="ChEBI" id="CHEBI:64075"/>
        <dbReference type="EC" id="5.1.99.6"/>
    </reaction>
</comment>
<evidence type="ECO:0000256" key="7">
    <source>
        <dbReference type="ARBA" id="ARBA00022958"/>
    </source>
</evidence>
<dbReference type="InterPro" id="IPR004443">
    <property type="entry name" value="YjeF_N_dom"/>
</dbReference>
<dbReference type="InterPro" id="IPR036652">
    <property type="entry name" value="YjeF_N_dom_sf"/>
</dbReference>
<dbReference type="InterPro" id="IPR032976">
    <property type="entry name" value="YJEFN_prot_NAXE-like"/>
</dbReference>
<protein>
    <recommendedName>
        <fullName evidence="3">NAD(P)H-hydrate epimerase</fullName>
        <ecNumber evidence="3">5.1.99.6</ecNumber>
    </recommendedName>
</protein>
<dbReference type="InParanoid" id="A0A0C3HYZ4"/>
<dbReference type="STRING" id="913774.A0A0C3HYZ4"/>
<keyword evidence="8" id="KW-0520">NAD</keyword>
<dbReference type="GO" id="GO:0005739">
    <property type="term" value="C:mitochondrion"/>
    <property type="evidence" value="ECO:0007669"/>
    <property type="project" value="TreeGrafter"/>
</dbReference>
<dbReference type="SUPFAM" id="SSF64153">
    <property type="entry name" value="YjeF N-terminal domain-like"/>
    <property type="match status" value="1"/>
</dbReference>